<dbReference type="EMBL" id="LKEV01000008">
    <property type="protein sequence ID" value="KQB84005.1"/>
    <property type="molecule type" value="Genomic_DNA"/>
</dbReference>
<gene>
    <name evidence="2" type="ORF">Clow_02206</name>
</gene>
<dbReference type="PATRIC" id="fig|1544413.3.peg.2204"/>
<protein>
    <submittedName>
        <fullName evidence="2">Alpha/beta hydrolase family protein</fullName>
    </submittedName>
</protein>
<evidence type="ECO:0000313" key="2">
    <source>
        <dbReference type="EMBL" id="KQB84005.1"/>
    </source>
</evidence>
<dbReference type="SUPFAM" id="SSF53474">
    <property type="entry name" value="alpha/beta-Hydrolases"/>
    <property type="match status" value="1"/>
</dbReference>
<dbReference type="Gene3D" id="3.40.50.1820">
    <property type="entry name" value="alpha/beta hydrolase"/>
    <property type="match status" value="1"/>
</dbReference>
<dbReference type="STRING" id="1544413.Clow_02206"/>
<keyword evidence="2" id="KW-0378">Hydrolase</keyword>
<name>A0A0Q0U8L6_9CORY</name>
<dbReference type="AlphaFoldDB" id="A0A0Q0U8L6"/>
<accession>A0A0Q0U8L6</accession>
<comment type="caution">
    <text evidence="2">The sequence shown here is derived from an EMBL/GenBank/DDBJ whole genome shotgun (WGS) entry which is preliminary data.</text>
</comment>
<dbReference type="GO" id="GO:0016787">
    <property type="term" value="F:hydrolase activity"/>
    <property type="evidence" value="ECO:0007669"/>
    <property type="project" value="UniProtKB-KW"/>
</dbReference>
<dbReference type="RefSeq" id="WP_156334920.1">
    <property type="nucleotide sequence ID" value="NZ_JAUSQY010000001.1"/>
</dbReference>
<dbReference type="InterPro" id="IPR000073">
    <property type="entry name" value="AB_hydrolase_1"/>
</dbReference>
<dbReference type="Proteomes" id="UP000050488">
    <property type="component" value="Unassembled WGS sequence"/>
</dbReference>
<dbReference type="OrthoDB" id="4410380at2"/>
<dbReference type="Pfam" id="PF00561">
    <property type="entry name" value="Abhydrolase_1"/>
    <property type="match status" value="1"/>
</dbReference>
<sequence length="214" mass="22622">MRLVDVLPTKGVAPYLPGLGTSMATGIRPVLVLHGAVGNPGNFEVLLQLLAAQGDRTVCAPAYGRRSTALLEESQEELGVHARRLVAASPDGLIDVVGHSLGGLHGLLLAQRFPVARLIGLGACFRGCPVRGRKLARWALGPVYEQIMRELSVPLPAGTHITSFFSDRDAIVPPAYSDLSGLPGASAQVEMVPVAGVRHHLLPDATAREVLNRL</sequence>
<keyword evidence="3" id="KW-1185">Reference proteome</keyword>
<dbReference type="InterPro" id="IPR029058">
    <property type="entry name" value="AB_hydrolase_fold"/>
</dbReference>
<reference evidence="2 3" key="1">
    <citation type="submission" date="2015-10" db="EMBL/GenBank/DDBJ databases">
        <title>Corynebacteirum lowii and Corynebacterium oculi species nova, derived from human clinical disease and and emended description of Corynebacterium mastiditis.</title>
        <authorList>
            <person name="Bernard K."/>
            <person name="Pacheco A.L."/>
            <person name="Mcdougall C."/>
            <person name="Burtx T."/>
            <person name="Weibe D."/>
            <person name="Tyler S."/>
            <person name="Olson A.B."/>
            <person name="Cnockaert M."/>
            <person name="Eguchi H."/>
            <person name="Kuwahara T."/>
            <person name="Nakayama-Imaohji H."/>
            <person name="Boudewijins M."/>
            <person name="Van Hoecke F."/>
            <person name="Bernier A.-M."/>
            <person name="Vandamme P."/>
        </authorList>
    </citation>
    <scope>NUCLEOTIDE SEQUENCE [LARGE SCALE GENOMIC DNA]</scope>
    <source>
        <strain evidence="2 3">NML 130206</strain>
    </source>
</reference>
<evidence type="ECO:0000259" key="1">
    <source>
        <dbReference type="Pfam" id="PF00561"/>
    </source>
</evidence>
<proteinExistence type="predicted"/>
<feature type="domain" description="AB hydrolase-1" evidence="1">
    <location>
        <begin position="29"/>
        <end position="117"/>
    </location>
</feature>
<evidence type="ECO:0000313" key="3">
    <source>
        <dbReference type="Proteomes" id="UP000050488"/>
    </source>
</evidence>
<organism evidence="2 3">
    <name type="scientific">Corynebacterium lowii</name>
    <dbReference type="NCBI Taxonomy" id="1544413"/>
    <lineage>
        <taxon>Bacteria</taxon>
        <taxon>Bacillati</taxon>
        <taxon>Actinomycetota</taxon>
        <taxon>Actinomycetes</taxon>
        <taxon>Mycobacteriales</taxon>
        <taxon>Corynebacteriaceae</taxon>
        <taxon>Corynebacterium</taxon>
    </lineage>
</organism>